<evidence type="ECO:0000313" key="9">
    <source>
        <dbReference type="EMBL" id="MCX3265622.1"/>
    </source>
</evidence>
<accession>A0A9X3DDH6</accession>
<keyword evidence="3" id="KW-0813">Transport</keyword>
<dbReference type="GO" id="GO:0005886">
    <property type="term" value="C:plasma membrane"/>
    <property type="evidence" value="ECO:0007669"/>
    <property type="project" value="UniProtKB-SubCell"/>
</dbReference>
<dbReference type="AlphaFoldDB" id="A0A9X3DDH6"/>
<dbReference type="InterPro" id="IPR002549">
    <property type="entry name" value="AI-2E-like"/>
</dbReference>
<keyword evidence="5 8" id="KW-0812">Transmembrane</keyword>
<evidence type="ECO:0000256" key="8">
    <source>
        <dbReference type="SAM" id="Phobius"/>
    </source>
</evidence>
<feature type="transmembrane region" description="Helical" evidence="8">
    <location>
        <begin position="31"/>
        <end position="48"/>
    </location>
</feature>
<feature type="transmembrane region" description="Helical" evidence="8">
    <location>
        <begin position="132"/>
        <end position="159"/>
    </location>
</feature>
<comment type="subcellular location">
    <subcellularLocation>
        <location evidence="1">Cell membrane</location>
        <topology evidence="1">Multi-pass membrane protein</topology>
    </subcellularLocation>
</comment>
<feature type="transmembrane region" description="Helical" evidence="8">
    <location>
        <begin position="60"/>
        <end position="81"/>
    </location>
</feature>
<evidence type="ECO:0000313" key="10">
    <source>
        <dbReference type="Proteomes" id="UP001142592"/>
    </source>
</evidence>
<dbReference type="Pfam" id="PF01594">
    <property type="entry name" value="AI-2E_transport"/>
    <property type="match status" value="1"/>
</dbReference>
<comment type="similarity">
    <text evidence="2">Belongs to the autoinducer-2 exporter (AI-2E) (TC 2.A.86) family.</text>
</comment>
<evidence type="ECO:0000256" key="3">
    <source>
        <dbReference type="ARBA" id="ARBA00022448"/>
    </source>
</evidence>
<dbReference type="EMBL" id="JAPJUH010000003">
    <property type="protein sequence ID" value="MCX3265622.1"/>
    <property type="molecule type" value="Genomic_DNA"/>
</dbReference>
<keyword evidence="7 8" id="KW-0472">Membrane</keyword>
<proteinExistence type="inferred from homology"/>
<name>A0A9X3DDH6_9SPHI</name>
<dbReference type="Proteomes" id="UP001142592">
    <property type="component" value="Unassembled WGS sequence"/>
</dbReference>
<keyword evidence="6 8" id="KW-1133">Transmembrane helix</keyword>
<feature type="transmembrane region" description="Helical" evidence="8">
    <location>
        <begin position="221"/>
        <end position="251"/>
    </location>
</feature>
<dbReference type="PANTHER" id="PTHR21716">
    <property type="entry name" value="TRANSMEMBRANE PROTEIN"/>
    <property type="match status" value="1"/>
</dbReference>
<evidence type="ECO:0000256" key="6">
    <source>
        <dbReference type="ARBA" id="ARBA00022989"/>
    </source>
</evidence>
<reference evidence="9" key="1">
    <citation type="submission" date="2022-11" db="EMBL/GenBank/DDBJ databases">
        <authorList>
            <person name="Graham C."/>
            <person name="Newman J.D."/>
        </authorList>
    </citation>
    <scope>NUCLEOTIDE SEQUENCE</scope>
    <source>
        <strain evidence="9">DSM 19486</strain>
    </source>
</reference>
<gene>
    <name evidence="9" type="ORF">OQZ29_12745</name>
</gene>
<dbReference type="RefSeq" id="WP_010603154.1">
    <property type="nucleotide sequence ID" value="NZ_JAPJUH010000003.1"/>
</dbReference>
<feature type="transmembrane region" description="Helical" evidence="8">
    <location>
        <begin position="7"/>
        <end position="25"/>
    </location>
</feature>
<keyword evidence="4" id="KW-1003">Cell membrane</keyword>
<evidence type="ECO:0000256" key="7">
    <source>
        <dbReference type="ARBA" id="ARBA00023136"/>
    </source>
</evidence>
<feature type="transmembrane region" description="Helical" evidence="8">
    <location>
        <begin position="258"/>
        <end position="282"/>
    </location>
</feature>
<organism evidence="9 10">
    <name type="scientific">Pedobacter agri</name>
    <dbReference type="NCBI Taxonomy" id="454586"/>
    <lineage>
        <taxon>Bacteria</taxon>
        <taxon>Pseudomonadati</taxon>
        <taxon>Bacteroidota</taxon>
        <taxon>Sphingobacteriia</taxon>
        <taxon>Sphingobacteriales</taxon>
        <taxon>Sphingobacteriaceae</taxon>
        <taxon>Pedobacter</taxon>
    </lineage>
</organism>
<feature type="transmembrane region" description="Helical" evidence="8">
    <location>
        <begin position="193"/>
        <end position="215"/>
    </location>
</feature>
<dbReference type="PANTHER" id="PTHR21716:SF53">
    <property type="entry name" value="PERMEASE PERM-RELATED"/>
    <property type="match status" value="1"/>
</dbReference>
<sequence>MDKLQRSVYILLLIALIFGILYFASSFLIPLALAAVFSMLFIRLSNFLESKKINRAVASLICILIFVAAIGLIVGLLYWQMGSLTENIDEMKSRLTNMIQDVRSWLNQSVGIDKNQQKEIIKQGNSQTGAVIAGFAVNLASIGVSTILVLVYMYLCLYYRAHIKNFILKLVPDNQEDKTAHIVHESGLIAQKYLSGLGAMIGVLWVMYGIGFSIVGVESAIFFAVLCGILEIIPFVGNLTGTSLTVLAAVAQGGDSKMIIGVLVVYAVVQLVQTYILEPLIVGEQVNINPLFTIMAIVGGEFVWGVAGMILAIPLLGIVKIICDRVPVLQPYGFLIGPAKPVVRKRNIFKRKA</sequence>
<keyword evidence="10" id="KW-1185">Reference proteome</keyword>
<evidence type="ECO:0000256" key="2">
    <source>
        <dbReference type="ARBA" id="ARBA00009773"/>
    </source>
</evidence>
<evidence type="ECO:0000256" key="4">
    <source>
        <dbReference type="ARBA" id="ARBA00022475"/>
    </source>
</evidence>
<comment type="caution">
    <text evidence="9">The sequence shown here is derived from an EMBL/GenBank/DDBJ whole genome shotgun (WGS) entry which is preliminary data.</text>
</comment>
<feature type="transmembrane region" description="Helical" evidence="8">
    <location>
        <begin position="302"/>
        <end position="323"/>
    </location>
</feature>
<evidence type="ECO:0000256" key="1">
    <source>
        <dbReference type="ARBA" id="ARBA00004651"/>
    </source>
</evidence>
<protein>
    <submittedName>
        <fullName evidence="9">AI-2E family transporter</fullName>
    </submittedName>
</protein>
<evidence type="ECO:0000256" key="5">
    <source>
        <dbReference type="ARBA" id="ARBA00022692"/>
    </source>
</evidence>